<evidence type="ECO:0000256" key="2">
    <source>
        <dbReference type="ARBA" id="ARBA00022475"/>
    </source>
</evidence>
<dbReference type="PANTHER" id="PTHR30086">
    <property type="entry name" value="ARGININE EXPORTER PROTEIN ARGO"/>
    <property type="match status" value="1"/>
</dbReference>
<feature type="transmembrane region" description="Helical" evidence="6">
    <location>
        <begin position="143"/>
        <end position="163"/>
    </location>
</feature>
<feature type="transmembrane region" description="Helical" evidence="6">
    <location>
        <begin position="68"/>
        <end position="87"/>
    </location>
</feature>
<evidence type="ECO:0000313" key="7">
    <source>
        <dbReference type="EMBL" id="XCC92584.1"/>
    </source>
</evidence>
<name>A0AAU8ADG2_9RHOB</name>
<sequence length="199" mass="20706">MLSFAAAVFLLFITPGPGVLSLAGVGSGYGWQGGLRYGTGLFIGTNLVMTLVLTGLAAIVLSVPAVRLVLMGLSVCYLLYLAARIALAGSRIAFAEAKAAPGLRAGVLLQLINPKAYAVNTAMLTGFSYAPGNLAFETVTKVLILNAIWIPVHLCWLAAGVTLHRLNLSYRTQRLINYGMALAMLGVVALALVSALGAT</sequence>
<evidence type="ECO:0000256" key="3">
    <source>
        <dbReference type="ARBA" id="ARBA00022692"/>
    </source>
</evidence>
<evidence type="ECO:0000256" key="1">
    <source>
        <dbReference type="ARBA" id="ARBA00004651"/>
    </source>
</evidence>
<dbReference type="AlphaFoldDB" id="A0AAU8ADG2"/>
<gene>
    <name evidence="7" type="ORF">PVT71_08770</name>
</gene>
<evidence type="ECO:0000256" key="6">
    <source>
        <dbReference type="SAM" id="Phobius"/>
    </source>
</evidence>
<reference evidence="7" key="1">
    <citation type="submission" date="2023-02" db="EMBL/GenBank/DDBJ databases">
        <title>Description and genomic characterization of Salipiger bruguierae sp. nov., isolated from the sediment of mangrove plant Bruguiera sexangula.</title>
        <authorList>
            <person name="Long M."/>
        </authorList>
    </citation>
    <scope>NUCLEOTIDE SEQUENCE</scope>
    <source>
        <strain evidence="7">H15</strain>
    </source>
</reference>
<dbReference type="InterPro" id="IPR001123">
    <property type="entry name" value="LeuE-type"/>
</dbReference>
<dbReference type="PANTHER" id="PTHR30086:SF20">
    <property type="entry name" value="ARGININE EXPORTER PROTEIN ARGO-RELATED"/>
    <property type="match status" value="1"/>
</dbReference>
<organism evidence="7">
    <name type="scientific">Alloyangia sp. H15</name>
    <dbReference type="NCBI Taxonomy" id="3029062"/>
    <lineage>
        <taxon>Bacteria</taxon>
        <taxon>Pseudomonadati</taxon>
        <taxon>Pseudomonadota</taxon>
        <taxon>Alphaproteobacteria</taxon>
        <taxon>Rhodobacterales</taxon>
        <taxon>Roseobacteraceae</taxon>
        <taxon>Alloyangia</taxon>
    </lineage>
</organism>
<comment type="subcellular location">
    <subcellularLocation>
        <location evidence="1">Cell membrane</location>
        <topology evidence="1">Multi-pass membrane protein</topology>
    </subcellularLocation>
</comment>
<evidence type="ECO:0000256" key="4">
    <source>
        <dbReference type="ARBA" id="ARBA00022989"/>
    </source>
</evidence>
<evidence type="ECO:0000256" key="5">
    <source>
        <dbReference type="ARBA" id="ARBA00023136"/>
    </source>
</evidence>
<feature type="transmembrane region" description="Helical" evidence="6">
    <location>
        <begin position="37"/>
        <end position="61"/>
    </location>
</feature>
<feature type="transmembrane region" description="Helical" evidence="6">
    <location>
        <begin position="175"/>
        <end position="198"/>
    </location>
</feature>
<accession>A0AAU8ADG2</accession>
<dbReference type="Pfam" id="PF01810">
    <property type="entry name" value="LysE"/>
    <property type="match status" value="1"/>
</dbReference>
<dbReference type="GO" id="GO:0015171">
    <property type="term" value="F:amino acid transmembrane transporter activity"/>
    <property type="evidence" value="ECO:0007669"/>
    <property type="project" value="TreeGrafter"/>
</dbReference>
<dbReference type="RefSeq" id="WP_353471412.1">
    <property type="nucleotide sequence ID" value="NZ_CP123384.1"/>
</dbReference>
<protein>
    <submittedName>
        <fullName evidence="7">LysE family translocator</fullName>
    </submittedName>
</protein>
<keyword evidence="5 6" id="KW-0472">Membrane</keyword>
<dbReference type="GO" id="GO:0005886">
    <property type="term" value="C:plasma membrane"/>
    <property type="evidence" value="ECO:0007669"/>
    <property type="project" value="UniProtKB-SubCell"/>
</dbReference>
<dbReference type="EMBL" id="CP123384">
    <property type="protein sequence ID" value="XCC92584.1"/>
    <property type="molecule type" value="Genomic_DNA"/>
</dbReference>
<proteinExistence type="predicted"/>
<keyword evidence="4 6" id="KW-1133">Transmembrane helix</keyword>
<keyword evidence="2" id="KW-1003">Cell membrane</keyword>
<keyword evidence="3 6" id="KW-0812">Transmembrane</keyword>